<keyword evidence="2" id="KW-1185">Reference proteome</keyword>
<sequence length="758" mass="82177">MATRPFTAGTRASQELLDVTFIDHMSPAATAGKYTIEVEHTLMEGTIPVDSSDPLPHATEEFEIRAPQFMLDGATVQAVYPARGADGDFGLVLPHITLTRAYLPWEREPKWSRAERRAPWLALMLFRAGELPDDPEGLALTTERTVEELLAEDDETVLGPVLTGLDEPARAGNCRTIDVPAPVFTAVAPHKQELYYLAHVRDVDEPKLMADGEILIKGTFSVVTANRFPRGAGDYAVHLVSLEGFDKHLDGELPPRVEHVRLVSLWSWSFRNDPAAAFDAPGILANLVAPGNTDAENLALRMPRPANAPGSPSAAEAYALERLRLGYVPVPHRPITGEHTYAWYRGPFTPLTAQEIPALDTSSAHTTADFALVYDRTYGVFDVSYAAAWTLGRTVALADPSYGKEVTRARRELANTAVRMMAVANDPVRSAVDVSSADGTRFGLSALARLAANRGGRTLTDALGAPQLPQEAVPGPVPLARLSRADARASLDDDSRAAALLSVASHRAGALADRLTELRTLRSVPFSSLMPDFRMLPEESLRLFRVDPVWLDALLAGARDVAVHTSLDQRCDRSLRTATRSGDRSGYPVAGLLMRSDLVSAWPDMIVVAKKGTRELTEIRREPVASDILLCLYDDVPDHVLIREPSEGIHFGIDTDSAGREVIGLRQLRAGQDPPLGATLPGEYFPTGSDTVFSAYLRPPQEGGIADVLRLEGDDGLIKPLAQAHSLSDLHPAQLAVQLVNAPLEQLLMPGSTREGGR</sequence>
<protein>
    <recommendedName>
        <fullName evidence="3">DUF2169 domain-containing protein</fullName>
    </recommendedName>
</protein>
<dbReference type="Proteomes" id="UP000292452">
    <property type="component" value="Unassembled WGS sequence"/>
</dbReference>
<accession>A0A4Q9HWH9</accession>
<dbReference type="AlphaFoldDB" id="A0A4Q9HWH9"/>
<evidence type="ECO:0000313" key="1">
    <source>
        <dbReference type="EMBL" id="TBO59564.1"/>
    </source>
</evidence>
<dbReference type="RefSeq" id="WP_131123105.1">
    <property type="nucleotide sequence ID" value="NZ_SIXH01000075.1"/>
</dbReference>
<evidence type="ECO:0008006" key="3">
    <source>
        <dbReference type="Google" id="ProtNLM"/>
    </source>
</evidence>
<dbReference type="EMBL" id="SIXH01000075">
    <property type="protein sequence ID" value="TBO59564.1"/>
    <property type="molecule type" value="Genomic_DNA"/>
</dbReference>
<comment type="caution">
    <text evidence="1">The sequence shown here is derived from an EMBL/GenBank/DDBJ whole genome shotgun (WGS) entry which is preliminary data.</text>
</comment>
<name>A0A4Q9HWH9_STRKA</name>
<reference evidence="1 2" key="1">
    <citation type="submission" date="2019-02" db="EMBL/GenBank/DDBJ databases">
        <title>Draft Genome Sequence of Streptomyces sp. AM-2504, identified by 16S rRNA comparative analysis as a Streptomyces Kasugaensis strain.</title>
        <authorList>
            <person name="Napolioni V."/>
            <person name="Giuliodori A.M."/>
            <person name="Spurio R."/>
            <person name="Fabbretti A."/>
        </authorList>
    </citation>
    <scope>NUCLEOTIDE SEQUENCE [LARGE SCALE GENOMIC DNA]</scope>
    <source>
        <strain evidence="1 2">AM-2504</strain>
    </source>
</reference>
<organism evidence="1 2">
    <name type="scientific">Streptomyces kasugaensis</name>
    <dbReference type="NCBI Taxonomy" id="1946"/>
    <lineage>
        <taxon>Bacteria</taxon>
        <taxon>Bacillati</taxon>
        <taxon>Actinomycetota</taxon>
        <taxon>Actinomycetes</taxon>
        <taxon>Kitasatosporales</taxon>
        <taxon>Streptomycetaceae</taxon>
        <taxon>Streptomyces</taxon>
    </lineage>
</organism>
<gene>
    <name evidence="1" type="ORF">EYS09_11345</name>
</gene>
<proteinExistence type="predicted"/>
<evidence type="ECO:0000313" key="2">
    <source>
        <dbReference type="Proteomes" id="UP000292452"/>
    </source>
</evidence>